<feature type="region of interest" description="Disordered" evidence="1">
    <location>
        <begin position="52"/>
        <end position="158"/>
    </location>
</feature>
<sequence length="158" mass="17720">MVHKHQPPSTTTTDGVVHPKQAAPFSTLNMNNWFTLVLLIALISALDSAVVRQQRAANADAPKSNNQKPGSVDLVDKGNPDKAQGADTEEKKNPEEPTESQEVEEEGPNPEEPKKWERQDAEDTNKKRVKRGKSSFSKAIEKAVRHFVRQRAMKRRDE</sequence>
<evidence type="ECO:0000256" key="2">
    <source>
        <dbReference type="SAM" id="Phobius"/>
    </source>
</evidence>
<evidence type="ECO:0000313" key="4">
    <source>
        <dbReference type="Proteomes" id="UP001620626"/>
    </source>
</evidence>
<feature type="transmembrane region" description="Helical" evidence="2">
    <location>
        <begin position="33"/>
        <end position="51"/>
    </location>
</feature>
<evidence type="ECO:0000313" key="3">
    <source>
        <dbReference type="EMBL" id="KAL3079451.1"/>
    </source>
</evidence>
<dbReference type="EMBL" id="JBICBT010001187">
    <property type="protein sequence ID" value="KAL3079451.1"/>
    <property type="molecule type" value="Genomic_DNA"/>
</dbReference>
<dbReference type="AlphaFoldDB" id="A0ABD2IPS9"/>
<protein>
    <submittedName>
        <fullName evidence="3">Uncharacterized protein</fullName>
    </submittedName>
</protein>
<proteinExistence type="predicted"/>
<feature type="compositionally biased region" description="Acidic residues" evidence="1">
    <location>
        <begin position="96"/>
        <end position="109"/>
    </location>
</feature>
<gene>
    <name evidence="3" type="ORF">niasHT_031780</name>
</gene>
<keyword evidence="4" id="KW-1185">Reference proteome</keyword>
<feature type="compositionally biased region" description="Basic and acidic residues" evidence="1">
    <location>
        <begin position="111"/>
        <end position="126"/>
    </location>
</feature>
<keyword evidence="2" id="KW-0472">Membrane</keyword>
<name>A0ABD2IPS9_9BILA</name>
<keyword evidence="2" id="KW-1133">Transmembrane helix</keyword>
<keyword evidence="2" id="KW-0812">Transmembrane</keyword>
<organism evidence="3 4">
    <name type="scientific">Heterodera trifolii</name>
    <dbReference type="NCBI Taxonomy" id="157864"/>
    <lineage>
        <taxon>Eukaryota</taxon>
        <taxon>Metazoa</taxon>
        <taxon>Ecdysozoa</taxon>
        <taxon>Nematoda</taxon>
        <taxon>Chromadorea</taxon>
        <taxon>Rhabditida</taxon>
        <taxon>Tylenchina</taxon>
        <taxon>Tylenchomorpha</taxon>
        <taxon>Tylenchoidea</taxon>
        <taxon>Heteroderidae</taxon>
        <taxon>Heteroderinae</taxon>
        <taxon>Heterodera</taxon>
    </lineage>
</organism>
<comment type="caution">
    <text evidence="3">The sequence shown here is derived from an EMBL/GenBank/DDBJ whole genome shotgun (WGS) entry which is preliminary data.</text>
</comment>
<dbReference type="Proteomes" id="UP001620626">
    <property type="component" value="Unassembled WGS sequence"/>
</dbReference>
<feature type="compositionally biased region" description="Basic residues" evidence="1">
    <location>
        <begin position="145"/>
        <end position="158"/>
    </location>
</feature>
<evidence type="ECO:0000256" key="1">
    <source>
        <dbReference type="SAM" id="MobiDB-lite"/>
    </source>
</evidence>
<reference evidence="3 4" key="1">
    <citation type="submission" date="2024-10" db="EMBL/GenBank/DDBJ databases">
        <authorList>
            <person name="Kim D."/>
        </authorList>
    </citation>
    <scope>NUCLEOTIDE SEQUENCE [LARGE SCALE GENOMIC DNA]</scope>
    <source>
        <strain evidence="3">BH-2024</strain>
    </source>
</reference>
<accession>A0ABD2IPS9</accession>